<dbReference type="InterPro" id="IPR050563">
    <property type="entry name" value="4-hydroxybenzoyl-CoA_TE"/>
</dbReference>
<dbReference type="PATRIC" id="fig|1316936.3.peg.1763"/>
<evidence type="ECO:0000313" key="3">
    <source>
        <dbReference type="EMBL" id="EPY01867.1"/>
    </source>
</evidence>
<evidence type="ECO:0000256" key="1">
    <source>
        <dbReference type="ARBA" id="ARBA00005953"/>
    </source>
</evidence>
<comment type="similarity">
    <text evidence="1">Belongs to the 4-hydroxybenzoyl-CoA thioesterase family.</text>
</comment>
<dbReference type="NCBIfam" id="TIGR00051">
    <property type="entry name" value="YbgC/FadM family acyl-CoA thioesterase"/>
    <property type="match status" value="1"/>
</dbReference>
<dbReference type="CDD" id="cd00586">
    <property type="entry name" value="4HBT"/>
    <property type="match status" value="1"/>
</dbReference>
<proteinExistence type="inferred from homology"/>
<dbReference type="SUPFAM" id="SSF54637">
    <property type="entry name" value="Thioesterase/thiol ester dehydrase-isomerase"/>
    <property type="match status" value="1"/>
</dbReference>
<dbReference type="InterPro" id="IPR008272">
    <property type="entry name" value="HB-CoA_thioesterase_AS"/>
</dbReference>
<comment type="caution">
    <text evidence="3">The sequence shown here is derived from an EMBL/GenBank/DDBJ whole genome shotgun (WGS) entry which is preliminary data.</text>
</comment>
<dbReference type="GO" id="GO:0047617">
    <property type="term" value="F:fatty acyl-CoA hydrolase activity"/>
    <property type="evidence" value="ECO:0007669"/>
    <property type="project" value="TreeGrafter"/>
</dbReference>
<organism evidence="3 4">
    <name type="scientific">Magnetospirillum fulvum MGU-K5</name>
    <dbReference type="NCBI Taxonomy" id="1316936"/>
    <lineage>
        <taxon>Bacteria</taxon>
        <taxon>Pseudomonadati</taxon>
        <taxon>Pseudomonadota</taxon>
        <taxon>Alphaproteobacteria</taxon>
        <taxon>Rhodospirillales</taxon>
        <taxon>Rhodospirillaceae</taxon>
        <taxon>Magnetospirillum</taxon>
    </lineage>
</organism>
<dbReference type="RefSeq" id="WP_021132103.1">
    <property type="nucleotide sequence ID" value="NZ_AQPH01000027.1"/>
</dbReference>
<accession>S9S7I5</accession>
<sequence>MPRHLHPVRVYYEDTDAGGIVYHSCYLNFAERARTEMVRELGISQQRLLQDGTAFAVRRAVVDFLRPARLDDLLTVETELRSIGGASLDLDQTIRRNDDGTELVRIEVRLGYITLSGRPTRLPAAMRDLFGTWISERQ</sequence>
<dbReference type="PANTHER" id="PTHR31793">
    <property type="entry name" value="4-HYDROXYBENZOYL-COA THIOESTERASE FAMILY MEMBER"/>
    <property type="match status" value="1"/>
</dbReference>
<gene>
    <name evidence="3" type="ORF">K678_08836</name>
</gene>
<dbReference type="STRING" id="1316936.K678_08836"/>
<dbReference type="PROSITE" id="PS01328">
    <property type="entry name" value="4HBCOA_THIOESTERASE"/>
    <property type="match status" value="1"/>
</dbReference>
<dbReference type="PIRSF" id="PIRSF003230">
    <property type="entry name" value="YbgC"/>
    <property type="match status" value="1"/>
</dbReference>
<dbReference type="FunFam" id="3.10.129.10:FF:000004">
    <property type="entry name" value="Tol-pal system-associated acyl-CoA thioesterase"/>
    <property type="match status" value="1"/>
</dbReference>
<dbReference type="Pfam" id="PF13279">
    <property type="entry name" value="4HBT_2"/>
    <property type="match status" value="1"/>
</dbReference>
<dbReference type="AlphaFoldDB" id="S9S7I5"/>
<dbReference type="InterPro" id="IPR014166">
    <property type="entry name" value="Tol-Pal_acyl-CoA_thioesterase"/>
</dbReference>
<protein>
    <submittedName>
        <fullName evidence="3">Thioesterase</fullName>
    </submittedName>
</protein>
<name>S9S7I5_MAGFU</name>
<dbReference type="eggNOG" id="COG0824">
    <property type="taxonomic scope" value="Bacteria"/>
</dbReference>
<dbReference type="EMBL" id="AQPH01000027">
    <property type="protein sequence ID" value="EPY01867.1"/>
    <property type="molecule type" value="Genomic_DNA"/>
</dbReference>
<dbReference type="InterPro" id="IPR006684">
    <property type="entry name" value="YbgC/YbaW"/>
</dbReference>
<reference evidence="3 4" key="1">
    <citation type="submission" date="2013-04" db="EMBL/GenBank/DDBJ databases">
        <authorList>
            <person name="Kuznetsov B."/>
            <person name="Ivanovsky R."/>
        </authorList>
    </citation>
    <scope>NUCLEOTIDE SEQUENCE [LARGE SCALE GENOMIC DNA]</scope>
    <source>
        <strain evidence="3 4">MGU-K5</strain>
    </source>
</reference>
<dbReference type="Gene3D" id="3.10.129.10">
    <property type="entry name" value="Hotdog Thioesterase"/>
    <property type="match status" value="1"/>
</dbReference>
<dbReference type="PANTHER" id="PTHR31793:SF37">
    <property type="entry name" value="ACYL-COA THIOESTER HYDROLASE YBGC"/>
    <property type="match status" value="1"/>
</dbReference>
<evidence type="ECO:0000256" key="2">
    <source>
        <dbReference type="ARBA" id="ARBA00022801"/>
    </source>
</evidence>
<dbReference type="Proteomes" id="UP000015350">
    <property type="component" value="Unassembled WGS sequence"/>
</dbReference>
<evidence type="ECO:0000313" key="4">
    <source>
        <dbReference type="Proteomes" id="UP000015350"/>
    </source>
</evidence>
<dbReference type="OrthoDB" id="9808429at2"/>
<keyword evidence="2" id="KW-0378">Hydrolase</keyword>
<dbReference type="NCBIfam" id="TIGR02799">
    <property type="entry name" value="thio_ybgC"/>
    <property type="match status" value="1"/>
</dbReference>
<dbReference type="InterPro" id="IPR029069">
    <property type="entry name" value="HotDog_dom_sf"/>
</dbReference>